<name>A0A1I9G0Q4_BRUMA</name>
<reference evidence="1" key="1">
    <citation type="journal article" date="2007" name="Science">
        <title>Draft genome of the filarial nematode parasite Brugia malayi.</title>
        <authorList>
            <person name="Ghedin E."/>
            <person name="Wang S."/>
            <person name="Spiro D."/>
            <person name="Caler E."/>
            <person name="Zhao Q."/>
            <person name="Crabtree J."/>
            <person name="Allen J.E."/>
            <person name="Delcher A.L."/>
            <person name="Guiliano D.B."/>
            <person name="Miranda-Saavedra D."/>
            <person name="Angiuoli S.V."/>
            <person name="Creasy T."/>
            <person name="Amedeo P."/>
            <person name="Haas B."/>
            <person name="El-Sayed N.M."/>
            <person name="Wortman J.R."/>
            <person name="Feldblyum T."/>
            <person name="Tallon L."/>
            <person name="Schatz M."/>
            <person name="Shumway M."/>
            <person name="Koo H."/>
            <person name="Salzberg S.L."/>
            <person name="Schobel S."/>
            <person name="Pertea M."/>
            <person name="Pop M."/>
            <person name="White O."/>
            <person name="Barton G.J."/>
            <person name="Carlow C.K."/>
            <person name="Crawford M.J."/>
            <person name="Daub J."/>
            <person name="Dimmic M.W."/>
            <person name="Estes C.F."/>
            <person name="Foster J.M."/>
            <person name="Ganatra M."/>
            <person name="Gregory W.F."/>
            <person name="Johnson N.M."/>
            <person name="Jin J."/>
            <person name="Komuniecki R."/>
            <person name="Korf I."/>
            <person name="Kumar S."/>
            <person name="Laney S."/>
            <person name="Li B.W."/>
            <person name="Li W."/>
            <person name="Lindblom T.H."/>
            <person name="Lustigman S."/>
            <person name="Ma D."/>
            <person name="Maina C.V."/>
            <person name="Martin D.M."/>
            <person name="McCarter J.P."/>
            <person name="McReynolds L."/>
            <person name="Mitreva M."/>
            <person name="Nutman T.B."/>
            <person name="Parkinson J."/>
            <person name="Peregrin-Alvarez J.M."/>
            <person name="Poole C."/>
            <person name="Ren Q."/>
            <person name="Saunders L."/>
            <person name="Sluder A.E."/>
            <person name="Smith K."/>
            <person name="Stanke M."/>
            <person name="Unnasch T.R."/>
            <person name="Ware J."/>
            <person name="Wei A.D."/>
            <person name="Weil G."/>
            <person name="Williams D.J."/>
            <person name="Zhang Y."/>
            <person name="Williams S.A."/>
            <person name="Fraser-Liggett C."/>
            <person name="Slatko B."/>
            <person name="Blaxter M.L."/>
            <person name="Scott A.L."/>
        </authorList>
    </citation>
    <scope>NUCLEOTIDE SEQUENCE</scope>
    <source>
        <strain evidence="1">FR3</strain>
    </source>
</reference>
<protein>
    <submittedName>
        <fullName evidence="1">Bm13249, isoform a</fullName>
    </submittedName>
</protein>
<dbReference type="AlphaFoldDB" id="A0A1I9G0Q4"/>
<gene>
    <name evidence="1" type="primary">Bm13249</name>
    <name evidence="1" type="ORF">BM_Bm13249</name>
</gene>
<dbReference type="EMBL" id="LN856865">
    <property type="protein sequence ID" value="CDP92859.1"/>
    <property type="molecule type" value="Genomic_DNA"/>
</dbReference>
<reference evidence="1" key="2">
    <citation type="submission" date="2012-12" db="EMBL/GenBank/DDBJ databases">
        <authorList>
            <consortium name="WormBase Consortium"/>
            <person name="Ghedin E."/>
            <person name="Paulini M."/>
        </authorList>
    </citation>
    <scope>NUCLEOTIDE SEQUENCE</scope>
    <source>
        <strain evidence="1">FR3</strain>
    </source>
</reference>
<sequence>MMRRNRKIGGGKAVMICEVKGRGIVTDCRTMLSIFTFPSTLQKFHILGKIRKKDCFIRKTNGHIDVKNVSQRNSKNTTIDI</sequence>
<proteinExistence type="predicted"/>
<evidence type="ECO:0000313" key="1">
    <source>
        <dbReference type="EMBL" id="CDP92859.1"/>
    </source>
</evidence>
<organism evidence="1">
    <name type="scientific">Brugia malayi</name>
    <name type="common">Filarial nematode worm</name>
    <dbReference type="NCBI Taxonomy" id="6279"/>
    <lineage>
        <taxon>Eukaryota</taxon>
        <taxon>Metazoa</taxon>
        <taxon>Ecdysozoa</taxon>
        <taxon>Nematoda</taxon>
        <taxon>Chromadorea</taxon>
        <taxon>Rhabditida</taxon>
        <taxon>Spirurina</taxon>
        <taxon>Spiruromorpha</taxon>
        <taxon>Filarioidea</taxon>
        <taxon>Onchocercidae</taxon>
        <taxon>Brugia</taxon>
    </lineage>
</organism>
<accession>A0A1I9G0Q4</accession>